<reference evidence="2 3" key="1">
    <citation type="journal article" date="2020" name="ISME J.">
        <title>Comparative genomics reveals insights into cyanobacterial evolution and habitat adaptation.</title>
        <authorList>
            <person name="Chen M.Y."/>
            <person name="Teng W.K."/>
            <person name="Zhao L."/>
            <person name="Hu C.X."/>
            <person name="Zhou Y.K."/>
            <person name="Han B.P."/>
            <person name="Song L.R."/>
            <person name="Shu W.S."/>
        </authorList>
    </citation>
    <scope>NUCLEOTIDE SEQUENCE [LARGE SCALE GENOMIC DNA]</scope>
    <source>
        <strain evidence="2 3">FACHB-159</strain>
    </source>
</reference>
<comment type="caution">
    <text evidence="2">The sequence shown here is derived from an EMBL/GenBank/DDBJ whole genome shotgun (WGS) entry which is preliminary data.</text>
</comment>
<protein>
    <recommendedName>
        <fullName evidence="1">Transcription-repair-coupling factor C-terminal domain-containing protein</fullName>
    </recommendedName>
</protein>
<evidence type="ECO:0000259" key="1">
    <source>
        <dbReference type="Pfam" id="PF03461"/>
    </source>
</evidence>
<organism evidence="2 3">
    <name type="scientific">Nostoc paludosum FACHB-159</name>
    <dbReference type="NCBI Taxonomy" id="2692908"/>
    <lineage>
        <taxon>Bacteria</taxon>
        <taxon>Bacillati</taxon>
        <taxon>Cyanobacteriota</taxon>
        <taxon>Cyanophyceae</taxon>
        <taxon>Nostocales</taxon>
        <taxon>Nostocaceae</taxon>
        <taxon>Nostoc</taxon>
    </lineage>
</organism>
<name>A0ABR8K304_9NOSO</name>
<gene>
    <name evidence="2" type="ORF">H6H03_07820</name>
</gene>
<dbReference type="InterPro" id="IPR037235">
    <property type="entry name" value="TRCF-like_C_D7"/>
</dbReference>
<dbReference type="Pfam" id="PF03461">
    <property type="entry name" value="TRCF"/>
    <property type="match status" value="1"/>
</dbReference>
<accession>A0ABR8K304</accession>
<evidence type="ECO:0000313" key="3">
    <source>
        <dbReference type="Proteomes" id="UP000637383"/>
    </source>
</evidence>
<dbReference type="SUPFAM" id="SSF143517">
    <property type="entry name" value="TRCF domain-like"/>
    <property type="match status" value="1"/>
</dbReference>
<sequence>MESDRYGTLPVPANQLLRVMELKQLAKKLGFSRIKSENKQHVVLETQVKLYIAE</sequence>
<dbReference type="Proteomes" id="UP000637383">
    <property type="component" value="Unassembled WGS sequence"/>
</dbReference>
<dbReference type="Gene3D" id="3.90.1150.50">
    <property type="entry name" value="Transcription-repair-coupling factor, D7 domain"/>
    <property type="match status" value="1"/>
</dbReference>
<feature type="domain" description="Transcription-repair-coupling factor C-terminal" evidence="1">
    <location>
        <begin position="4"/>
        <end position="43"/>
    </location>
</feature>
<proteinExistence type="predicted"/>
<dbReference type="InterPro" id="IPR005118">
    <property type="entry name" value="TRCF_C"/>
</dbReference>
<evidence type="ECO:0000313" key="2">
    <source>
        <dbReference type="EMBL" id="MBD2733819.1"/>
    </source>
</evidence>
<dbReference type="EMBL" id="JACJTU010000006">
    <property type="protein sequence ID" value="MBD2733819.1"/>
    <property type="molecule type" value="Genomic_DNA"/>
</dbReference>
<keyword evidence="3" id="KW-1185">Reference proteome</keyword>